<reference evidence="7 8" key="1">
    <citation type="submission" date="2017-04" db="EMBL/GenBank/DDBJ databases">
        <authorList>
            <person name="Afonso C.L."/>
            <person name="Miller P.J."/>
            <person name="Scott M.A."/>
            <person name="Spackman E."/>
            <person name="Goraichik I."/>
            <person name="Dimitrov K.M."/>
            <person name="Suarez D.L."/>
            <person name="Swayne D.E."/>
        </authorList>
    </citation>
    <scope>NUCLEOTIDE SEQUENCE [LARGE SCALE GENOMIC DNA]</scope>
    <source>
        <strain evidence="7 8">CGMCC 1.12644</strain>
    </source>
</reference>
<dbReference type="InterPro" id="IPR015424">
    <property type="entry name" value="PyrdxlP-dep_Trfase"/>
</dbReference>
<name>A0A1W1ZX07_9RHOB</name>
<organism evidence="7 8">
    <name type="scientific">Primorskyibacter flagellatus</name>
    <dbReference type="NCBI Taxonomy" id="1387277"/>
    <lineage>
        <taxon>Bacteria</taxon>
        <taxon>Pseudomonadati</taxon>
        <taxon>Pseudomonadota</taxon>
        <taxon>Alphaproteobacteria</taxon>
        <taxon>Rhodobacterales</taxon>
        <taxon>Roseobacteraceae</taxon>
        <taxon>Primorskyibacter</taxon>
    </lineage>
</organism>
<dbReference type="InterPro" id="IPR005814">
    <property type="entry name" value="Aminotrans_3"/>
</dbReference>
<dbReference type="GO" id="GO:0008483">
    <property type="term" value="F:transaminase activity"/>
    <property type="evidence" value="ECO:0007669"/>
    <property type="project" value="UniProtKB-KW"/>
</dbReference>
<evidence type="ECO:0000256" key="5">
    <source>
        <dbReference type="ARBA" id="ARBA00022898"/>
    </source>
</evidence>
<comment type="cofactor">
    <cofactor evidence="1">
        <name>pyridoxal 5'-phosphate</name>
        <dbReference type="ChEBI" id="CHEBI:597326"/>
    </cofactor>
</comment>
<dbReference type="Proteomes" id="UP000192330">
    <property type="component" value="Unassembled WGS sequence"/>
</dbReference>
<dbReference type="PANTHER" id="PTHR43094">
    <property type="entry name" value="AMINOTRANSFERASE"/>
    <property type="match status" value="1"/>
</dbReference>
<dbReference type="SMR" id="A0A1W1ZX07"/>
<dbReference type="Gene3D" id="3.90.1150.10">
    <property type="entry name" value="Aspartate Aminotransferase, domain 1"/>
    <property type="match status" value="1"/>
</dbReference>
<dbReference type="RefSeq" id="WP_084350512.1">
    <property type="nucleotide sequence ID" value="NZ_FWYD01000002.1"/>
</dbReference>
<comment type="similarity">
    <text evidence="2 6">Belongs to the class-III pyridoxal-phosphate-dependent aminotransferase family.</text>
</comment>
<evidence type="ECO:0000256" key="6">
    <source>
        <dbReference type="RuleBase" id="RU003560"/>
    </source>
</evidence>
<evidence type="ECO:0000256" key="3">
    <source>
        <dbReference type="ARBA" id="ARBA00022576"/>
    </source>
</evidence>
<keyword evidence="4 7" id="KW-0808">Transferase</keyword>
<evidence type="ECO:0000256" key="4">
    <source>
        <dbReference type="ARBA" id="ARBA00022679"/>
    </source>
</evidence>
<dbReference type="SUPFAM" id="SSF53383">
    <property type="entry name" value="PLP-dependent transferases"/>
    <property type="match status" value="1"/>
</dbReference>
<keyword evidence="3 7" id="KW-0032">Aminotransferase</keyword>
<dbReference type="GO" id="GO:0030170">
    <property type="term" value="F:pyridoxal phosphate binding"/>
    <property type="evidence" value="ECO:0007669"/>
    <property type="project" value="InterPro"/>
</dbReference>
<dbReference type="InterPro" id="IPR015421">
    <property type="entry name" value="PyrdxlP-dep_Trfase_major"/>
</dbReference>
<dbReference type="PIRSF" id="PIRSF000521">
    <property type="entry name" value="Transaminase_4ab_Lys_Orn"/>
    <property type="match status" value="1"/>
</dbReference>
<keyword evidence="8" id="KW-1185">Reference proteome</keyword>
<dbReference type="Gene3D" id="3.40.640.10">
    <property type="entry name" value="Type I PLP-dependent aspartate aminotransferase-like (Major domain)"/>
    <property type="match status" value="1"/>
</dbReference>
<dbReference type="AlphaFoldDB" id="A0A1W1ZX07"/>
<dbReference type="PANTHER" id="PTHR43094:SF1">
    <property type="entry name" value="AMINOTRANSFERASE CLASS-III"/>
    <property type="match status" value="1"/>
</dbReference>
<evidence type="ECO:0000313" key="8">
    <source>
        <dbReference type="Proteomes" id="UP000192330"/>
    </source>
</evidence>
<sequence>MPQISNHMPTAELQALDAAHHMHPFTTNDELTQKGARIITRADGVWLTDSDGNRILDGMAGLWCMNIGYGRSELADVAARQMRELPYYNTFFQTTHVPAIALAQRLAELAPGDLNHVFFAGSGSEANDTNIRMARTYWQIKGQPQKNIIISRWNGYHGSSVGSGSLGGMKGMHAQGGLPIPDIHHINQPDWWSEGGEQSPEEFGLARARELEQAIETLGADRVAAFIAEPVQGAGGVIIPPATYWPEIQRICDDHDILLIADEVICGFGRTGNWFGSQTTGWRPHIMTIAKGLSSGYQPIGGSIVCDEVASVIGGEEFNHGYTYSGHPVAAAVALENLRILDEEGIVTRVAEDTGPHLRAAWESLADHPLVGEAKIIGMMASIALTPDKSARAPFAAEAGTVGYICRERCFANNLVMRHVGDRMIISPPLVISKQEIDTLVERARRSLDETHAALKEQGLMKAGTRD</sequence>
<keyword evidence="5 6" id="KW-0663">Pyridoxal phosphate</keyword>
<dbReference type="InterPro" id="IPR015422">
    <property type="entry name" value="PyrdxlP-dep_Trfase_small"/>
</dbReference>
<evidence type="ECO:0000313" key="7">
    <source>
        <dbReference type="EMBL" id="SMC52937.1"/>
    </source>
</evidence>
<evidence type="ECO:0000256" key="2">
    <source>
        <dbReference type="ARBA" id="ARBA00008954"/>
    </source>
</evidence>
<protein>
    <submittedName>
        <fullName evidence="7">Putrescine aminotransferase</fullName>
    </submittedName>
</protein>
<evidence type="ECO:0000256" key="1">
    <source>
        <dbReference type="ARBA" id="ARBA00001933"/>
    </source>
</evidence>
<dbReference type="Pfam" id="PF00202">
    <property type="entry name" value="Aminotran_3"/>
    <property type="match status" value="1"/>
</dbReference>
<dbReference type="EMBL" id="FWYD01000002">
    <property type="protein sequence ID" value="SMC52937.1"/>
    <property type="molecule type" value="Genomic_DNA"/>
</dbReference>
<dbReference type="CDD" id="cd00610">
    <property type="entry name" value="OAT_like"/>
    <property type="match status" value="1"/>
</dbReference>
<dbReference type="OrthoDB" id="9801834at2"/>
<dbReference type="InterPro" id="IPR049704">
    <property type="entry name" value="Aminotrans_3_PPA_site"/>
</dbReference>
<dbReference type="PROSITE" id="PS00600">
    <property type="entry name" value="AA_TRANSFER_CLASS_3"/>
    <property type="match status" value="1"/>
</dbReference>
<proteinExistence type="inferred from homology"/>
<accession>A0A1W1ZX07</accession>
<gene>
    <name evidence="7" type="ORF">SAMN06295998_102215</name>
</gene>
<dbReference type="FunFam" id="3.40.640.10:FF:000014">
    <property type="entry name" value="Adenosylmethionine-8-amino-7-oxononanoate aminotransferase, probable"/>
    <property type="match status" value="1"/>
</dbReference>
<dbReference type="STRING" id="1387277.SAMN06295998_102215"/>
<dbReference type="NCBIfam" id="NF005682">
    <property type="entry name" value="PRK07480.1"/>
    <property type="match status" value="1"/>
</dbReference>